<comment type="caution">
    <text evidence="1">The sequence shown here is derived from an EMBL/GenBank/DDBJ whole genome shotgun (WGS) entry which is preliminary data.</text>
</comment>
<accession>A0ACA9QLL1</accession>
<gene>
    <name evidence="1" type="ORF">SPELUC_LOCUS14670</name>
</gene>
<reference evidence="1" key="1">
    <citation type="submission" date="2021-06" db="EMBL/GenBank/DDBJ databases">
        <authorList>
            <person name="Kallberg Y."/>
            <person name="Tangrot J."/>
            <person name="Rosling A."/>
        </authorList>
    </citation>
    <scope>NUCLEOTIDE SEQUENCE</scope>
    <source>
        <strain evidence="1">28 12/20/2015</strain>
    </source>
</reference>
<dbReference type="Proteomes" id="UP000789366">
    <property type="component" value="Unassembled WGS sequence"/>
</dbReference>
<protein>
    <submittedName>
        <fullName evidence="1">2631_t:CDS:1</fullName>
    </submittedName>
</protein>
<evidence type="ECO:0000313" key="2">
    <source>
        <dbReference type="Proteomes" id="UP000789366"/>
    </source>
</evidence>
<evidence type="ECO:0000313" key="1">
    <source>
        <dbReference type="EMBL" id="CAG8753897.1"/>
    </source>
</evidence>
<feature type="non-terminal residue" evidence="1">
    <location>
        <position position="90"/>
    </location>
</feature>
<proteinExistence type="predicted"/>
<dbReference type="EMBL" id="CAJVPW010044381">
    <property type="protein sequence ID" value="CAG8753897.1"/>
    <property type="molecule type" value="Genomic_DNA"/>
</dbReference>
<keyword evidence="2" id="KW-1185">Reference proteome</keyword>
<sequence>MMDLEEYINYPEEKYITGVLSDQKIINQITYLEPETAEDDEEDDSTELPQVNHKEALDAIRLLELYLMQQDLSNAVYIEHDSALSKLSGL</sequence>
<name>A0ACA9QLL1_9GLOM</name>
<organism evidence="1 2">
    <name type="scientific">Cetraspora pellucida</name>
    <dbReference type="NCBI Taxonomy" id="1433469"/>
    <lineage>
        <taxon>Eukaryota</taxon>
        <taxon>Fungi</taxon>
        <taxon>Fungi incertae sedis</taxon>
        <taxon>Mucoromycota</taxon>
        <taxon>Glomeromycotina</taxon>
        <taxon>Glomeromycetes</taxon>
        <taxon>Diversisporales</taxon>
        <taxon>Gigasporaceae</taxon>
        <taxon>Cetraspora</taxon>
    </lineage>
</organism>